<dbReference type="PROSITE" id="PS50096">
    <property type="entry name" value="IQ"/>
    <property type="match status" value="1"/>
</dbReference>
<reference evidence="3" key="3">
    <citation type="submission" date="2025-09" db="UniProtKB">
        <authorList>
            <consortium name="Ensembl"/>
        </authorList>
    </citation>
    <scope>IDENTIFICATION</scope>
</reference>
<dbReference type="Gene3D" id="3.10.20.90">
    <property type="entry name" value="Phosphatidylinositol 3-kinase Catalytic Subunit, Chain A, domain 1"/>
    <property type="match status" value="1"/>
</dbReference>
<evidence type="ECO:0000256" key="1">
    <source>
        <dbReference type="SAM" id="MobiDB-lite"/>
    </source>
</evidence>
<keyword evidence="4" id="KW-1185">Reference proteome</keyword>
<dbReference type="GeneTree" id="ENSGT00390000014326"/>
<feature type="region of interest" description="Disordered" evidence="1">
    <location>
        <begin position="1"/>
        <end position="47"/>
    </location>
</feature>
<dbReference type="InterPro" id="IPR029071">
    <property type="entry name" value="Ubiquitin-like_domsf"/>
</dbReference>
<dbReference type="Pfam" id="PF25805">
    <property type="entry name" value="IQUB"/>
    <property type="match status" value="1"/>
</dbReference>
<dbReference type="CDD" id="cd17061">
    <property type="entry name" value="Ubl_IQUB"/>
    <property type="match status" value="1"/>
</dbReference>
<sequence length="770" mass="87800">MSKQTADLNFKGADENPAENPEDGGSTTCKPPGGDRGLEGAEEVRTSRCSSAQLYAAEDDHNDEYDGAELLQNKPEDAANSTATVKVLLVPEGHVMTVAFTIGLSILELKRHLASELRVPAEVLQLSLDGRVVEEHQSLMELGVRPHSSMQMEMSSTDPNSHPLRPLCPAEQDSMPDVITVRVQKDDGVLTEVVIEIERSSYKKPWLGGYKHRLTGVEYHHAAVQTLPKKRPVRGVEVFSHQTQTVELKSQSQQCSVSASTQMTGIGCYVQCVNDRLVTPGKYITADEVHDRRLKAVICLQSFARRWLAQQAVERLRRQRRSRLAWLDMMEKRRQEEKDKQLRDRQRRWMNPQRREDFDLPYHALEKWRSEQEQQINSTLAGAPRKAALCLLLEQEMELITAIGRHHTDVRAKNHDKVIKDFLDKSAASHQWRAADGRLLEMDTPNSIRARELRDAYNNISMNSVSREQRLNFLTTLKHIVMVHDCELTRDIVGLIEREADLMARGVKARNLVGLRKRICTLFLQYIKTPVFNPNVAKLLKVPQNPSQLYKDLFRCRGCRRYLCSADISPAPGGFLGVLCKHCARTDNIARPREDLSLYRNILQKLRTQEQTLSKEPSILTLLQVEDILYLTEKVWESCSALSGSKDLYKLVFVRWEHQEDWSPWNCILLSNEETSTHLKIKDVNKVYSTTFTRWVGQKHKIAREYFSQIPTLAKYLESQPAAAVGNQFDSHHITMATEPEQAGDRHATGARQSWKRAGLSPLLERELAQ</sequence>
<evidence type="ECO:0000313" key="3">
    <source>
        <dbReference type="Ensembl" id="ENSNFUP00015026669.1"/>
    </source>
</evidence>
<reference evidence="3" key="1">
    <citation type="submission" date="2014-08" db="EMBL/GenBank/DDBJ databases">
        <authorList>
            <person name="Senf B."/>
            <person name="Petzold A."/>
            <person name="Downie B.R."/>
            <person name="Koch P."/>
            <person name="Platzer M."/>
        </authorList>
    </citation>
    <scope>NUCLEOTIDE SEQUENCE [LARGE SCALE GENOMIC DNA]</scope>
    <source>
        <strain evidence="3">GRZ</strain>
    </source>
</reference>
<dbReference type="Ensembl" id="ENSNFUT00015027860.1">
    <property type="protein sequence ID" value="ENSNFUP00015026669.1"/>
    <property type="gene ID" value="ENSNFUG00015012926.1"/>
</dbReference>
<feature type="compositionally biased region" description="Basic and acidic residues" evidence="1">
    <location>
        <begin position="36"/>
        <end position="46"/>
    </location>
</feature>
<name>A0A8C6M066_NOTFU</name>
<dbReference type="Proteomes" id="UP000694548">
    <property type="component" value="Chromosome sgr14"/>
</dbReference>
<reference evidence="3" key="2">
    <citation type="submission" date="2025-08" db="UniProtKB">
        <authorList>
            <consortium name="Ensembl"/>
        </authorList>
    </citation>
    <scope>IDENTIFICATION</scope>
</reference>
<gene>
    <name evidence="3" type="primary">IQUB</name>
    <name evidence="3" type="synonym">iqub</name>
</gene>
<dbReference type="Pfam" id="PF00240">
    <property type="entry name" value="ubiquitin"/>
    <property type="match status" value="1"/>
</dbReference>
<evidence type="ECO:0000259" key="2">
    <source>
        <dbReference type="PROSITE" id="PS50053"/>
    </source>
</evidence>
<dbReference type="InterPro" id="IPR000626">
    <property type="entry name" value="Ubiquitin-like_dom"/>
</dbReference>
<dbReference type="AlphaFoldDB" id="A0A8C6M066"/>
<dbReference type="InterPro" id="IPR057887">
    <property type="entry name" value="IQUB_helical"/>
</dbReference>
<dbReference type="GO" id="GO:0031514">
    <property type="term" value="C:motile cilium"/>
    <property type="evidence" value="ECO:0007669"/>
    <property type="project" value="TreeGrafter"/>
</dbReference>
<proteinExistence type="predicted"/>
<dbReference type="PANTHER" id="PTHR21074">
    <property type="entry name" value="IQ AND UBIQUITIN-LIKE DOMAIN-CONTAINING PROTEIN"/>
    <property type="match status" value="1"/>
</dbReference>
<feature type="domain" description="Ubiquitin-like" evidence="2">
    <location>
        <begin position="81"/>
        <end position="159"/>
    </location>
</feature>
<dbReference type="GO" id="GO:0060271">
    <property type="term" value="P:cilium assembly"/>
    <property type="evidence" value="ECO:0007669"/>
    <property type="project" value="TreeGrafter"/>
</dbReference>
<protein>
    <submittedName>
        <fullName evidence="3">IQ motif and ubiquitin domain containing</fullName>
    </submittedName>
</protein>
<evidence type="ECO:0000313" key="4">
    <source>
        <dbReference type="Proteomes" id="UP000694548"/>
    </source>
</evidence>
<dbReference type="SUPFAM" id="SSF54236">
    <property type="entry name" value="Ubiquitin-like"/>
    <property type="match status" value="1"/>
</dbReference>
<accession>A0A8C6M066</accession>
<dbReference type="InterPro" id="IPR037695">
    <property type="entry name" value="IQUB"/>
</dbReference>
<dbReference type="PANTHER" id="PTHR21074:SF0">
    <property type="entry name" value="IQ AND UBIQUITIN-LIKE DOMAIN-CONTAINING PROTEIN"/>
    <property type="match status" value="1"/>
</dbReference>
<dbReference type="GO" id="GO:0030317">
    <property type="term" value="P:flagellated sperm motility"/>
    <property type="evidence" value="ECO:0007669"/>
    <property type="project" value="TreeGrafter"/>
</dbReference>
<organism evidence="3 4">
    <name type="scientific">Nothobranchius furzeri</name>
    <name type="common">Turquoise killifish</name>
    <dbReference type="NCBI Taxonomy" id="105023"/>
    <lineage>
        <taxon>Eukaryota</taxon>
        <taxon>Metazoa</taxon>
        <taxon>Chordata</taxon>
        <taxon>Craniata</taxon>
        <taxon>Vertebrata</taxon>
        <taxon>Euteleostomi</taxon>
        <taxon>Actinopterygii</taxon>
        <taxon>Neopterygii</taxon>
        <taxon>Teleostei</taxon>
        <taxon>Neoteleostei</taxon>
        <taxon>Acanthomorphata</taxon>
        <taxon>Ovalentaria</taxon>
        <taxon>Atherinomorphae</taxon>
        <taxon>Cyprinodontiformes</taxon>
        <taxon>Nothobranchiidae</taxon>
        <taxon>Nothobranchius</taxon>
    </lineage>
</organism>
<dbReference type="PROSITE" id="PS50053">
    <property type="entry name" value="UBIQUITIN_2"/>
    <property type="match status" value="1"/>
</dbReference>
<dbReference type="GO" id="GO:0001669">
    <property type="term" value="C:acrosomal vesicle"/>
    <property type="evidence" value="ECO:0007669"/>
    <property type="project" value="TreeGrafter"/>
</dbReference>